<keyword evidence="7" id="KW-1185">Reference proteome</keyword>
<dbReference type="GeneID" id="100366328"/>
<feature type="transmembrane region" description="Helical" evidence="5">
    <location>
        <begin position="236"/>
        <end position="254"/>
    </location>
</feature>
<evidence type="ECO:0000259" key="6">
    <source>
        <dbReference type="PROSITE" id="PS50850"/>
    </source>
</evidence>
<dbReference type="RefSeq" id="XP_006824129.1">
    <property type="nucleotide sequence ID" value="XM_006824066.1"/>
</dbReference>
<feature type="transmembrane region" description="Helical" evidence="5">
    <location>
        <begin position="208"/>
        <end position="230"/>
    </location>
</feature>
<feature type="transmembrane region" description="Helical" evidence="5">
    <location>
        <begin position="119"/>
        <end position="142"/>
    </location>
</feature>
<feature type="transmembrane region" description="Helical" evidence="5">
    <location>
        <begin position="452"/>
        <end position="472"/>
    </location>
</feature>
<feature type="transmembrane region" description="Helical" evidence="5">
    <location>
        <begin position="415"/>
        <end position="440"/>
    </location>
</feature>
<comment type="subcellular location">
    <subcellularLocation>
        <location evidence="1">Membrane</location>
        <topology evidence="1">Multi-pass membrane protein</topology>
    </subcellularLocation>
</comment>
<dbReference type="Pfam" id="PF00083">
    <property type="entry name" value="Sugar_tr"/>
    <property type="match status" value="1"/>
</dbReference>
<dbReference type="InterPro" id="IPR020846">
    <property type="entry name" value="MFS_dom"/>
</dbReference>
<evidence type="ECO:0000256" key="2">
    <source>
        <dbReference type="ARBA" id="ARBA00022692"/>
    </source>
</evidence>
<evidence type="ECO:0000256" key="5">
    <source>
        <dbReference type="SAM" id="Phobius"/>
    </source>
</evidence>
<feature type="transmembrane region" description="Helical" evidence="5">
    <location>
        <begin position="149"/>
        <end position="170"/>
    </location>
</feature>
<dbReference type="Proteomes" id="UP000694865">
    <property type="component" value="Unplaced"/>
</dbReference>
<dbReference type="CDD" id="cd17317">
    <property type="entry name" value="MFS_SLC22"/>
    <property type="match status" value="1"/>
</dbReference>
<feature type="domain" description="Major facilitator superfamily (MFS) profile" evidence="6">
    <location>
        <begin position="70"/>
        <end position="505"/>
    </location>
</feature>
<feature type="transmembrane region" description="Helical" evidence="5">
    <location>
        <begin position="484"/>
        <end position="501"/>
    </location>
</feature>
<keyword evidence="2 5" id="KW-0812">Transmembrane</keyword>
<dbReference type="SUPFAM" id="SSF103473">
    <property type="entry name" value="MFS general substrate transporter"/>
    <property type="match status" value="1"/>
</dbReference>
<dbReference type="PROSITE" id="PS50850">
    <property type="entry name" value="MFS"/>
    <property type="match status" value="1"/>
</dbReference>
<protein>
    <submittedName>
        <fullName evidence="8">Organic cation transporter protein-like</fullName>
    </submittedName>
</protein>
<feature type="transmembrane region" description="Helical" evidence="5">
    <location>
        <begin position="176"/>
        <end position="196"/>
    </location>
</feature>
<reference evidence="8" key="1">
    <citation type="submission" date="2025-08" db="UniProtKB">
        <authorList>
            <consortium name="RefSeq"/>
        </authorList>
    </citation>
    <scope>IDENTIFICATION</scope>
    <source>
        <tissue evidence="8">Testes</tissue>
    </source>
</reference>
<dbReference type="PANTHER" id="PTHR24064">
    <property type="entry name" value="SOLUTE CARRIER FAMILY 22 MEMBER"/>
    <property type="match status" value="1"/>
</dbReference>
<evidence type="ECO:0000256" key="3">
    <source>
        <dbReference type="ARBA" id="ARBA00022989"/>
    </source>
</evidence>
<evidence type="ECO:0000256" key="4">
    <source>
        <dbReference type="ARBA" id="ARBA00023136"/>
    </source>
</evidence>
<feature type="transmembrane region" description="Helical" evidence="5">
    <location>
        <begin position="361"/>
        <end position="382"/>
    </location>
</feature>
<proteinExistence type="predicted"/>
<evidence type="ECO:0000313" key="8">
    <source>
        <dbReference type="RefSeq" id="XP_006824129.1"/>
    </source>
</evidence>
<evidence type="ECO:0000256" key="1">
    <source>
        <dbReference type="ARBA" id="ARBA00004141"/>
    </source>
</evidence>
<sequence length="520" mass="57495">MSVVFTLATTPHWCKVQETAAIVDECEYMNISTSCHDLLKNITIPKKRTDNTCGSDWTFSSCSRYDINTTTILELLTSEVPDTNRSIDIIKCNHGWEYDRSQYTSTVIQEFNLVCDRDFMGPLEMSISQLGMLLGYMFTGLLSDSKGRLFVITIASIMLAVFGSLQVVATNFPLHAVLRLLTGAVLPCIYGQGLVYITELVGPSKRAFASMTFNVCYAAGYTVLALLAYIIRDWKILQLTISAPAIISIIYWWILPESPRWLLSVGKTERAKRIIKKIAKMNGVVLSEGEMDFDRDTLTDAKGCNSISPITKPSFPGNVIDIMCLQNMRKISLILYLNGIAISMAYYGLSYNTTNLGGNDYINTAIAGAVEIPAYFASMFLIETRLGRKLTYCIFCMFAGMASICSAFIPKCGTFLWISTAVTMTGKFAITIAYSLVYLYAAELFPTTSRSLGVSLTGVFGMTGSILSPVILQMRKTWNPLPPLVFGIFTIVAGVLVLLLPETRGRKLPETMKETEANGK</sequence>
<evidence type="ECO:0000313" key="7">
    <source>
        <dbReference type="Proteomes" id="UP000694865"/>
    </source>
</evidence>
<dbReference type="InterPro" id="IPR036259">
    <property type="entry name" value="MFS_trans_sf"/>
</dbReference>
<dbReference type="InterPro" id="IPR005828">
    <property type="entry name" value="MFS_sugar_transport-like"/>
</dbReference>
<keyword evidence="4 5" id="KW-0472">Membrane</keyword>
<gene>
    <name evidence="8" type="primary">LOC100366328</name>
</gene>
<feature type="transmembrane region" description="Helical" evidence="5">
    <location>
        <begin position="331"/>
        <end position="349"/>
    </location>
</feature>
<organism evidence="7 8">
    <name type="scientific">Saccoglossus kowalevskii</name>
    <name type="common">Acorn worm</name>
    <dbReference type="NCBI Taxonomy" id="10224"/>
    <lineage>
        <taxon>Eukaryota</taxon>
        <taxon>Metazoa</taxon>
        <taxon>Hemichordata</taxon>
        <taxon>Enteropneusta</taxon>
        <taxon>Harrimaniidae</taxon>
        <taxon>Saccoglossus</taxon>
    </lineage>
</organism>
<keyword evidence="3 5" id="KW-1133">Transmembrane helix</keyword>
<dbReference type="Gene3D" id="1.20.1250.20">
    <property type="entry name" value="MFS general substrate transporter like domains"/>
    <property type="match status" value="1"/>
</dbReference>
<name>A0ABM0MVT8_SACKO</name>
<accession>A0ABM0MVT8</accession>
<feature type="transmembrane region" description="Helical" evidence="5">
    <location>
        <begin position="389"/>
        <end position="409"/>
    </location>
</feature>